<dbReference type="GO" id="GO:0008270">
    <property type="term" value="F:zinc ion binding"/>
    <property type="evidence" value="ECO:0007669"/>
    <property type="project" value="UniProtKB-KW"/>
</dbReference>
<comment type="subcellular location">
    <subcellularLocation>
        <location evidence="1">Nucleus</location>
    </subcellularLocation>
</comment>
<proteinExistence type="predicted"/>
<reference evidence="8" key="1">
    <citation type="journal article" date="2021" name="New Phytol.">
        <title>Evolutionary innovations through gain and loss of genes in the ectomycorrhizal Boletales.</title>
        <authorList>
            <person name="Wu G."/>
            <person name="Miyauchi S."/>
            <person name="Morin E."/>
            <person name="Kuo A."/>
            <person name="Drula E."/>
            <person name="Varga T."/>
            <person name="Kohler A."/>
            <person name="Feng B."/>
            <person name="Cao Y."/>
            <person name="Lipzen A."/>
            <person name="Daum C."/>
            <person name="Hundley H."/>
            <person name="Pangilinan J."/>
            <person name="Johnson J."/>
            <person name="Barry K."/>
            <person name="LaButti K."/>
            <person name="Ng V."/>
            <person name="Ahrendt S."/>
            <person name="Min B."/>
            <person name="Choi I.G."/>
            <person name="Park H."/>
            <person name="Plett J.M."/>
            <person name="Magnuson J."/>
            <person name="Spatafora J.W."/>
            <person name="Nagy L.G."/>
            <person name="Henrissat B."/>
            <person name="Grigoriev I.V."/>
            <person name="Yang Z.L."/>
            <person name="Xu J."/>
            <person name="Martin F.M."/>
        </authorList>
    </citation>
    <scope>NUCLEOTIDE SEQUENCE</scope>
    <source>
        <strain evidence="8">KKN 215</strain>
    </source>
</reference>
<dbReference type="Proteomes" id="UP000813824">
    <property type="component" value="Unassembled WGS sequence"/>
</dbReference>
<keyword evidence="9" id="KW-1185">Reference proteome</keyword>
<evidence type="ECO:0000256" key="3">
    <source>
        <dbReference type="ARBA" id="ARBA00022771"/>
    </source>
</evidence>
<comment type="caution">
    <text evidence="8">The sequence shown here is derived from an EMBL/GenBank/DDBJ whole genome shotgun (WGS) entry which is preliminary data.</text>
</comment>
<dbReference type="SUPFAM" id="SSF53098">
    <property type="entry name" value="Ribonuclease H-like"/>
    <property type="match status" value="1"/>
</dbReference>
<evidence type="ECO:0000256" key="6">
    <source>
        <dbReference type="SAM" id="MobiDB-lite"/>
    </source>
</evidence>
<feature type="compositionally biased region" description="Low complexity" evidence="6">
    <location>
        <begin position="717"/>
        <end position="756"/>
    </location>
</feature>
<evidence type="ECO:0000259" key="7">
    <source>
        <dbReference type="Pfam" id="PF04937"/>
    </source>
</evidence>
<evidence type="ECO:0000256" key="4">
    <source>
        <dbReference type="ARBA" id="ARBA00022833"/>
    </source>
</evidence>
<feature type="region of interest" description="Disordered" evidence="6">
    <location>
        <begin position="712"/>
        <end position="778"/>
    </location>
</feature>
<dbReference type="InterPro" id="IPR052035">
    <property type="entry name" value="ZnF_BED_domain_contain"/>
</dbReference>
<organism evidence="8 9">
    <name type="scientific">Cristinia sonorae</name>
    <dbReference type="NCBI Taxonomy" id="1940300"/>
    <lineage>
        <taxon>Eukaryota</taxon>
        <taxon>Fungi</taxon>
        <taxon>Dikarya</taxon>
        <taxon>Basidiomycota</taxon>
        <taxon>Agaricomycotina</taxon>
        <taxon>Agaricomycetes</taxon>
        <taxon>Agaricomycetidae</taxon>
        <taxon>Agaricales</taxon>
        <taxon>Pleurotineae</taxon>
        <taxon>Stephanosporaceae</taxon>
        <taxon>Cristinia</taxon>
    </lineage>
</organism>
<feature type="domain" description="DUF659" evidence="7">
    <location>
        <begin position="231"/>
        <end position="378"/>
    </location>
</feature>
<dbReference type="OrthoDB" id="2423954at2759"/>
<accession>A0A8K0UPT8</accession>
<protein>
    <submittedName>
        <fullName evidence="8">Ribonuclease H-like domain-containing protein</fullName>
    </submittedName>
</protein>
<evidence type="ECO:0000256" key="5">
    <source>
        <dbReference type="ARBA" id="ARBA00023242"/>
    </source>
</evidence>
<dbReference type="GO" id="GO:0005634">
    <property type="term" value="C:nucleus"/>
    <property type="evidence" value="ECO:0007669"/>
    <property type="project" value="UniProtKB-SubCell"/>
</dbReference>
<dbReference type="AlphaFoldDB" id="A0A8K0UPT8"/>
<dbReference type="InterPro" id="IPR007021">
    <property type="entry name" value="DUF659"/>
</dbReference>
<dbReference type="PANTHER" id="PTHR46481:SF10">
    <property type="entry name" value="ZINC FINGER BED DOMAIN-CONTAINING PROTEIN 39"/>
    <property type="match status" value="1"/>
</dbReference>
<evidence type="ECO:0000313" key="8">
    <source>
        <dbReference type="EMBL" id="KAH8101722.1"/>
    </source>
</evidence>
<dbReference type="PANTHER" id="PTHR46481">
    <property type="entry name" value="ZINC FINGER BED DOMAIN-CONTAINING PROTEIN 4"/>
    <property type="match status" value="1"/>
</dbReference>
<dbReference type="InterPro" id="IPR012337">
    <property type="entry name" value="RNaseH-like_sf"/>
</dbReference>
<keyword evidence="4" id="KW-0862">Zinc</keyword>
<dbReference type="Pfam" id="PF04937">
    <property type="entry name" value="DUF659"/>
    <property type="match status" value="1"/>
</dbReference>
<keyword evidence="3" id="KW-0863">Zinc-finger</keyword>
<evidence type="ECO:0000256" key="1">
    <source>
        <dbReference type="ARBA" id="ARBA00004123"/>
    </source>
</evidence>
<keyword evidence="2" id="KW-0479">Metal-binding</keyword>
<evidence type="ECO:0000313" key="9">
    <source>
        <dbReference type="Proteomes" id="UP000813824"/>
    </source>
</evidence>
<gene>
    <name evidence="8" type="ORF">BXZ70DRAFT_1017465</name>
</gene>
<dbReference type="EMBL" id="JAEVFJ010000011">
    <property type="protein sequence ID" value="KAH8101722.1"/>
    <property type="molecule type" value="Genomic_DNA"/>
</dbReference>
<keyword evidence="5" id="KW-0539">Nucleus</keyword>
<name>A0A8K0UPT8_9AGAR</name>
<feature type="compositionally biased region" description="Polar residues" evidence="6">
    <location>
        <begin position="757"/>
        <end position="772"/>
    </location>
</feature>
<sequence>MAPPEHQVWEHFLKRFTEPSSTGAVTAIKYGKDRQHKAAWCKYCFESKVTELKQRNVASNLMNPSVPIQDESDIRKEVYTIMDPMAGKVDFMLKHLFSKECKLPPISEVRRWAQEVSLDRASNPKQTRNENTAPRFSDTITGQPISLSFIDSSSLATPPAKRLKISHSLDSLESSETLNPNHMRWAPNSSQQHEFNCDMCDTFAACNIPFNVSDMAPWQYFISKYTHATPPSAYVISGPILDERVADVERHRNEKIAGKLGTGQCDGWKSRSKNSLVATLVSVKGQPYLLNTDNVTEERKNADTLLGIVIANIAYALEVCRMMVIAWCSDAGGDSASMRRKLLQRYPWLIVLDCWAHQLNLVVGDYFKLKLPWMEWVDAATEVIKWFNNHSYALGLLRSQQLLATGKSLVLFLPVLTRWTSHYLAVQRLLALRGFLEACIALHKETLISVAGKTRNAREHATKIIEYVKNPVFWESLEKVKRDLQPLAVAANLMQGSSTRLDQVLLTLANLYRIFSDPIHDAEVRVGVQASLQKRWAKNADQDVFILAVFLNPYIRNKLFRPGNPRLTSLELYGMASRVYGRVFRRPSSTEFHAAFNAYIHDEEEFSAERMRLGDFKDLYQSKGVPIDIVAIWEAIDTHSDIGRNSFVKLAILILSVVTNSASAERVFSQMGIIDTPLRNRLKYDKLSKIVKLKMDLKTRYRDDSNDRLKRKFEELTNTTPTSQASTTAPTTSSFLAPTRDNTSSTTPQSTPSASSDIPSTTTVPGTSESQPQPDPLAEEQVPVLHAEERFGRVIEPLVFDATEDDLFTDEPAIGSTTPQAGVSTAGSGITFENGLLLANLFDFSRQEDFITFSWKGGCNSLEGETLVYEILSSGGEADSE</sequence>
<evidence type="ECO:0000256" key="2">
    <source>
        <dbReference type="ARBA" id="ARBA00022723"/>
    </source>
</evidence>